<evidence type="ECO:0000313" key="8">
    <source>
        <dbReference type="EMBL" id="EIM26758.1"/>
    </source>
</evidence>
<keyword evidence="8" id="KW-0808">Transferase</keyword>
<dbReference type="InterPro" id="IPR036097">
    <property type="entry name" value="HisK_dim/P_sf"/>
</dbReference>
<dbReference type="InterPro" id="IPR001789">
    <property type="entry name" value="Sig_transdc_resp-reg_receiver"/>
</dbReference>
<gene>
    <name evidence="8" type="ORF">MicloDRAFT_00033080</name>
</gene>
<evidence type="ECO:0000256" key="4">
    <source>
        <dbReference type="PROSITE-ProRule" id="PRU00169"/>
    </source>
</evidence>
<dbReference type="RefSeq" id="WP_009762809.1">
    <property type="nucleotide sequence ID" value="NZ_CP141050.1"/>
</dbReference>
<dbReference type="Proteomes" id="UP000003947">
    <property type="component" value="Unassembled WGS sequence"/>
</dbReference>
<dbReference type="SUPFAM" id="SSF52172">
    <property type="entry name" value="CheY-like"/>
    <property type="match status" value="1"/>
</dbReference>
<sequence>MRAGSQPWDTNVTIGEREWFLAQRGQDAGTYISAPFQGKATRAASFAVSRRRSTPEGHFDGIIHVALSPEYFRRFFLEAAPPGPSVAGLIRDDGVILARSPAPAPYSRLGSDNILMRSIADEPDGGVLFGVSSTDQRERYYAYRHVGSYPVYVAFGIDADVALGRWYRNLELYGAVALLSALTLFLVSWLALRRAEAEQKALVQLQHESEQRLAAEQRLLQAQKMESIGQLTGGIAHDFNNLLAVIVGNLELLRKRIKDDDRARRLLEGAFQGAQRGAALTQRLLAFSRRQDLTPQAVDVPELVSSMMDLLARALGPSIQIVTRCPVDLPPVRVDPNQLEMALLNLAVNARDAMPTSGTITISAHQEDMAEGNGHGLSPGAYVCVSVSDTGMGMDDATLARAVEPFFTTKGVGKGTGLGLSMIHGLAVQSGGTLKLRSELGKGTTAEIWLPQGQAVVVAPVSNKTDRPEHRRCTVLLVEDDPLVMTGTAAMLEDLDHRVVEASSGEQALRILREDASIDLVVTDHAMPGMTGLELAERIRTEWPALPILLASGHAELPERRGLAVPRLTKPFRQDELEHAIATVVTPACEPINVVPLRRS</sequence>
<dbReference type="PATRIC" id="fig|864069.3.peg.3601"/>
<accession>I4YS16</accession>
<dbReference type="SUPFAM" id="SSF47384">
    <property type="entry name" value="Homodimeric domain of signal transducing histidine kinase"/>
    <property type="match status" value="1"/>
</dbReference>
<keyword evidence="9" id="KW-1185">Reference proteome</keyword>
<keyword evidence="8" id="KW-0418">Kinase</keyword>
<feature type="domain" description="Response regulatory" evidence="7">
    <location>
        <begin position="474"/>
        <end position="585"/>
    </location>
</feature>
<dbReference type="PANTHER" id="PTHR43065">
    <property type="entry name" value="SENSOR HISTIDINE KINASE"/>
    <property type="match status" value="1"/>
</dbReference>
<dbReference type="SUPFAM" id="SSF55874">
    <property type="entry name" value="ATPase domain of HSP90 chaperone/DNA topoisomerase II/histidine kinase"/>
    <property type="match status" value="1"/>
</dbReference>
<dbReference type="Gene3D" id="3.30.450.20">
    <property type="entry name" value="PAS domain"/>
    <property type="match status" value="2"/>
</dbReference>
<dbReference type="InterPro" id="IPR054327">
    <property type="entry name" value="His-kinase-like_sensor"/>
</dbReference>
<dbReference type="Pfam" id="PF22588">
    <property type="entry name" value="dCache_1_like"/>
    <property type="match status" value="1"/>
</dbReference>
<proteinExistence type="predicted"/>
<dbReference type="SMART" id="SM00388">
    <property type="entry name" value="HisKA"/>
    <property type="match status" value="1"/>
</dbReference>
<dbReference type="PRINTS" id="PR00344">
    <property type="entry name" value="BCTRLSENSOR"/>
</dbReference>
<dbReference type="SMART" id="SM00448">
    <property type="entry name" value="REC"/>
    <property type="match status" value="1"/>
</dbReference>
<dbReference type="CDD" id="cd12915">
    <property type="entry name" value="PDC2_DGC_like"/>
    <property type="match status" value="1"/>
</dbReference>
<dbReference type="PROSITE" id="PS50109">
    <property type="entry name" value="HIS_KIN"/>
    <property type="match status" value="1"/>
</dbReference>
<dbReference type="Pfam" id="PF00512">
    <property type="entry name" value="HisKA"/>
    <property type="match status" value="1"/>
</dbReference>
<dbReference type="InterPro" id="IPR003594">
    <property type="entry name" value="HATPase_dom"/>
</dbReference>
<dbReference type="InterPro" id="IPR003661">
    <property type="entry name" value="HisK_dim/P_dom"/>
</dbReference>
<evidence type="ECO:0000256" key="3">
    <source>
        <dbReference type="ARBA" id="ARBA00022553"/>
    </source>
</evidence>
<evidence type="ECO:0000256" key="2">
    <source>
        <dbReference type="ARBA" id="ARBA00012438"/>
    </source>
</evidence>
<dbReference type="InterPro" id="IPR005467">
    <property type="entry name" value="His_kinase_dom"/>
</dbReference>
<evidence type="ECO:0000256" key="5">
    <source>
        <dbReference type="SAM" id="Phobius"/>
    </source>
</evidence>
<dbReference type="SMART" id="SM00387">
    <property type="entry name" value="HATPase_c"/>
    <property type="match status" value="1"/>
</dbReference>
<dbReference type="Gene3D" id="3.30.565.10">
    <property type="entry name" value="Histidine kinase-like ATPase, C-terminal domain"/>
    <property type="match status" value="1"/>
</dbReference>
<evidence type="ECO:0000259" key="7">
    <source>
        <dbReference type="PROSITE" id="PS50110"/>
    </source>
</evidence>
<keyword evidence="5" id="KW-0812">Transmembrane</keyword>
<dbReference type="PANTHER" id="PTHR43065:SF42">
    <property type="entry name" value="TWO-COMPONENT SENSOR PPRA"/>
    <property type="match status" value="1"/>
</dbReference>
<keyword evidence="5" id="KW-0472">Membrane</keyword>
<organism evidence="8 9">
    <name type="scientific">Microvirga lotononidis</name>
    <dbReference type="NCBI Taxonomy" id="864069"/>
    <lineage>
        <taxon>Bacteria</taxon>
        <taxon>Pseudomonadati</taxon>
        <taxon>Pseudomonadota</taxon>
        <taxon>Alphaproteobacteria</taxon>
        <taxon>Hyphomicrobiales</taxon>
        <taxon>Methylobacteriaceae</taxon>
        <taxon>Microvirga</taxon>
    </lineage>
</organism>
<dbReference type="PROSITE" id="PS50110">
    <property type="entry name" value="RESPONSE_REGULATORY"/>
    <property type="match status" value="1"/>
</dbReference>
<dbReference type="EMBL" id="JH660645">
    <property type="protein sequence ID" value="EIM26758.1"/>
    <property type="molecule type" value="Genomic_DNA"/>
</dbReference>
<dbReference type="eggNOG" id="COG4191">
    <property type="taxonomic scope" value="Bacteria"/>
</dbReference>
<dbReference type="Pfam" id="PF02518">
    <property type="entry name" value="HATPase_c"/>
    <property type="match status" value="1"/>
</dbReference>
<feature type="modified residue" description="4-aspartylphosphate" evidence="4">
    <location>
        <position position="524"/>
    </location>
</feature>
<evidence type="ECO:0000259" key="6">
    <source>
        <dbReference type="PROSITE" id="PS50109"/>
    </source>
</evidence>
<dbReference type="CDD" id="cd00082">
    <property type="entry name" value="HisKA"/>
    <property type="match status" value="1"/>
</dbReference>
<dbReference type="InterPro" id="IPR004358">
    <property type="entry name" value="Sig_transdc_His_kin-like_C"/>
</dbReference>
<dbReference type="InterPro" id="IPR036890">
    <property type="entry name" value="HATPase_C_sf"/>
</dbReference>
<dbReference type="AlphaFoldDB" id="I4YS16"/>
<dbReference type="EC" id="2.7.13.3" evidence="2"/>
<dbReference type="HOGENOM" id="CLU_000445_114_21_5"/>
<reference evidence="8 9" key="1">
    <citation type="submission" date="2012-02" db="EMBL/GenBank/DDBJ databases">
        <title>Improved High-Quality Draft sequence of Microvirga sp. WSM3557.</title>
        <authorList>
            <consortium name="US DOE Joint Genome Institute"/>
            <person name="Lucas S."/>
            <person name="Han J."/>
            <person name="Lapidus A."/>
            <person name="Cheng J.-F."/>
            <person name="Goodwin L."/>
            <person name="Pitluck S."/>
            <person name="Peters L."/>
            <person name="Zhang X."/>
            <person name="Detter J.C."/>
            <person name="Han C."/>
            <person name="Tapia R."/>
            <person name="Land M."/>
            <person name="Hauser L."/>
            <person name="Kyrpides N."/>
            <person name="Ivanova N."/>
            <person name="Pagani I."/>
            <person name="Brau L."/>
            <person name="Yates R."/>
            <person name="O'Hara G."/>
            <person name="Rui T."/>
            <person name="Howieson J."/>
            <person name="Reeve W."/>
            <person name="Woyke T."/>
        </authorList>
    </citation>
    <scope>NUCLEOTIDE SEQUENCE [LARGE SCALE GENOMIC DNA]</scope>
    <source>
        <strain evidence="8 9">WSM3557</strain>
    </source>
</reference>
<keyword evidence="5" id="KW-1133">Transmembrane helix</keyword>
<keyword evidence="3 4" id="KW-0597">Phosphoprotein</keyword>
<dbReference type="STRING" id="864069.MicloDRAFT_00033080"/>
<dbReference type="CDD" id="cd12914">
    <property type="entry name" value="PDC1_DGC_like"/>
    <property type="match status" value="1"/>
</dbReference>
<evidence type="ECO:0000256" key="1">
    <source>
        <dbReference type="ARBA" id="ARBA00000085"/>
    </source>
</evidence>
<dbReference type="Gene3D" id="1.10.287.130">
    <property type="match status" value="1"/>
</dbReference>
<dbReference type="GO" id="GO:0000155">
    <property type="term" value="F:phosphorelay sensor kinase activity"/>
    <property type="evidence" value="ECO:0007669"/>
    <property type="project" value="InterPro"/>
</dbReference>
<dbReference type="Pfam" id="PF00072">
    <property type="entry name" value="Response_reg"/>
    <property type="match status" value="1"/>
</dbReference>
<name>I4YS16_9HYPH</name>
<feature type="transmembrane region" description="Helical" evidence="5">
    <location>
        <begin position="172"/>
        <end position="192"/>
    </location>
</feature>
<dbReference type="Gene3D" id="3.40.50.2300">
    <property type="match status" value="1"/>
</dbReference>
<dbReference type="InterPro" id="IPR011006">
    <property type="entry name" value="CheY-like_superfamily"/>
</dbReference>
<evidence type="ECO:0000313" key="9">
    <source>
        <dbReference type="Proteomes" id="UP000003947"/>
    </source>
</evidence>
<protein>
    <recommendedName>
        <fullName evidence="2">histidine kinase</fullName>
        <ecNumber evidence="2">2.7.13.3</ecNumber>
    </recommendedName>
</protein>
<comment type="catalytic activity">
    <reaction evidence="1">
        <text>ATP + protein L-histidine = ADP + protein N-phospho-L-histidine.</text>
        <dbReference type="EC" id="2.7.13.3"/>
    </reaction>
</comment>
<feature type="domain" description="Histidine kinase" evidence="6">
    <location>
        <begin position="234"/>
        <end position="454"/>
    </location>
</feature>